<dbReference type="Proteomes" id="UP000620124">
    <property type="component" value="Unassembled WGS sequence"/>
</dbReference>
<keyword evidence="5" id="KW-1185">Reference proteome</keyword>
<evidence type="ECO:0000313" key="5">
    <source>
        <dbReference type="Proteomes" id="UP000620124"/>
    </source>
</evidence>
<dbReference type="OrthoDB" id="3227921at2759"/>
<keyword evidence="2" id="KW-1133">Transmembrane helix</keyword>
<feature type="signal peptide" evidence="3">
    <location>
        <begin position="1"/>
        <end position="30"/>
    </location>
</feature>
<dbReference type="AlphaFoldDB" id="A0A8H7CPG6"/>
<evidence type="ECO:0000256" key="1">
    <source>
        <dbReference type="SAM" id="MobiDB-lite"/>
    </source>
</evidence>
<proteinExistence type="predicted"/>
<evidence type="ECO:0000256" key="2">
    <source>
        <dbReference type="SAM" id="Phobius"/>
    </source>
</evidence>
<feature type="transmembrane region" description="Helical" evidence="2">
    <location>
        <begin position="334"/>
        <end position="355"/>
    </location>
</feature>
<dbReference type="EMBL" id="JACAZI010000016">
    <property type="protein sequence ID" value="KAF7343452.1"/>
    <property type="molecule type" value="Genomic_DNA"/>
</dbReference>
<protein>
    <submittedName>
        <fullName evidence="4">Short-chain dehydrogenase/reductase family protein</fullName>
    </submittedName>
</protein>
<keyword evidence="3" id="KW-0732">Signal</keyword>
<reference evidence="4" key="1">
    <citation type="submission" date="2020-05" db="EMBL/GenBank/DDBJ databases">
        <title>Mycena genomes resolve the evolution of fungal bioluminescence.</title>
        <authorList>
            <person name="Tsai I.J."/>
        </authorList>
    </citation>
    <scope>NUCLEOTIDE SEQUENCE</scope>
    <source>
        <strain evidence="4">CCC161011</strain>
    </source>
</reference>
<comment type="caution">
    <text evidence="4">The sequence shown here is derived from an EMBL/GenBank/DDBJ whole genome shotgun (WGS) entry which is preliminary data.</text>
</comment>
<feature type="compositionally biased region" description="Basic and acidic residues" evidence="1">
    <location>
        <begin position="418"/>
        <end position="437"/>
    </location>
</feature>
<evidence type="ECO:0000313" key="4">
    <source>
        <dbReference type="EMBL" id="KAF7343452.1"/>
    </source>
</evidence>
<sequence>MVNFNRPCGCFSLRPPLLLCFFSLYFRCVGRTPGRFDLFGKCDSIQPPYSGAETLFGRSALRPLVRGESRVIAVFRAILLACLFLAIPAFGFYSTVIAPIQAEVMTYNIKLSQPWQGLILSSITSVDDTVDELAQHLIDQNITLVFFYTGDSDNRASSPVANVTVTGKTVLSNATQVCHNSNIPSRERTTVVCPFSWEALSLDGLAKSPYLNVSASFPDPIGILYVKIGQGDPSDVDSYAEVTPLAAGSHLSAILTRKRRDLFSNAQDVLGITTPYRSIMMNPVLLLQQDPFPPDSAASLRLRMRDDIGPYATEIVQDYTNASVLNGFATFGGFWTFVNGTFALIFGADLLYFLFRRRSLSALGIVHLFQRRNLTRKWNEDFPALHTEGGHPGSKSAGIVAFLRERLVDLDEDCHPRDPEAQHHSYDSDDKVPRETHSGGIVSETEEIPLSSGFRRHDFHS</sequence>
<accession>A0A8H7CPG6</accession>
<feature type="transmembrane region" description="Helical" evidence="2">
    <location>
        <begin position="71"/>
        <end position="93"/>
    </location>
</feature>
<feature type="chain" id="PRO_5034947739" evidence="3">
    <location>
        <begin position="31"/>
        <end position="461"/>
    </location>
</feature>
<keyword evidence="2" id="KW-0472">Membrane</keyword>
<gene>
    <name evidence="4" type="ORF">MVEN_01778000</name>
</gene>
<keyword evidence="2" id="KW-0812">Transmembrane</keyword>
<name>A0A8H7CPG6_9AGAR</name>
<feature type="region of interest" description="Disordered" evidence="1">
    <location>
        <begin position="418"/>
        <end position="447"/>
    </location>
</feature>
<organism evidence="4 5">
    <name type="scientific">Mycena venus</name>
    <dbReference type="NCBI Taxonomy" id="2733690"/>
    <lineage>
        <taxon>Eukaryota</taxon>
        <taxon>Fungi</taxon>
        <taxon>Dikarya</taxon>
        <taxon>Basidiomycota</taxon>
        <taxon>Agaricomycotina</taxon>
        <taxon>Agaricomycetes</taxon>
        <taxon>Agaricomycetidae</taxon>
        <taxon>Agaricales</taxon>
        <taxon>Marasmiineae</taxon>
        <taxon>Mycenaceae</taxon>
        <taxon>Mycena</taxon>
    </lineage>
</organism>
<evidence type="ECO:0000256" key="3">
    <source>
        <dbReference type="SAM" id="SignalP"/>
    </source>
</evidence>